<keyword evidence="1" id="KW-0479">Metal-binding</keyword>
<dbReference type="GO" id="GO:0004493">
    <property type="term" value="F:methylmalonyl-CoA epimerase activity"/>
    <property type="evidence" value="ECO:0007669"/>
    <property type="project" value="TreeGrafter"/>
</dbReference>
<dbReference type="Proteomes" id="UP000016721">
    <property type="component" value="Unassembled WGS sequence"/>
</dbReference>
<dbReference type="InterPro" id="IPR029068">
    <property type="entry name" value="Glyas_Bleomycin-R_OHBP_Dase"/>
</dbReference>
<dbReference type="GO" id="GO:0051213">
    <property type="term" value="F:dioxygenase activity"/>
    <property type="evidence" value="ECO:0007669"/>
    <property type="project" value="UniProtKB-KW"/>
</dbReference>
<dbReference type="eggNOG" id="COG0346">
    <property type="taxonomic scope" value="Bacteria"/>
</dbReference>
<dbReference type="PATRIC" id="fig|1294142.3.peg.2035"/>
<dbReference type="STRING" id="1294142.CINTURNW_1989"/>
<dbReference type="AlphaFoldDB" id="U2NN58"/>
<keyword evidence="3" id="KW-0223">Dioxygenase</keyword>
<dbReference type="SUPFAM" id="SSF54593">
    <property type="entry name" value="Glyoxalase/Bleomycin resistance protein/Dihydroxybiphenyl dioxygenase"/>
    <property type="match status" value="1"/>
</dbReference>
<organism evidence="3 4">
    <name type="scientific">Clostridium intestinale URNW</name>
    <dbReference type="NCBI Taxonomy" id="1294142"/>
    <lineage>
        <taxon>Bacteria</taxon>
        <taxon>Bacillati</taxon>
        <taxon>Bacillota</taxon>
        <taxon>Clostridia</taxon>
        <taxon>Eubacteriales</taxon>
        <taxon>Clostridiaceae</taxon>
        <taxon>Clostridium</taxon>
    </lineage>
</organism>
<proteinExistence type="predicted"/>
<protein>
    <submittedName>
        <fullName evidence="3">Glyoxalase/bleomycin resistance protein/dioxygenase</fullName>
    </submittedName>
</protein>
<accession>U2NN58</accession>
<sequence>MNLCWITLTVNNIEESLKFYCDILNLNVSERFKAGEDTEIVMLGNKDEVKIELICYKGVEISDRKGLSIGFTVELLEKTIDYLKENNIELESPIISPNPMTRFFFVKDPNGIQIQFVEAKESIDL</sequence>
<dbReference type="OrthoDB" id="192739at2"/>
<evidence type="ECO:0000259" key="2">
    <source>
        <dbReference type="PROSITE" id="PS51819"/>
    </source>
</evidence>
<reference evidence="3 4" key="1">
    <citation type="journal article" date="2013" name="Genome Announc.">
        <title>Draft Genome Sequence of the Hydrogen- and Ethanol-Producing Bacterium Clostridium intestinale Strain URNW.</title>
        <authorList>
            <person name="Lal S."/>
            <person name="Ramachandran U."/>
            <person name="Zhang X."/>
            <person name="Sparling R."/>
            <person name="Levin D.B."/>
        </authorList>
    </citation>
    <scope>NUCLEOTIDE SEQUENCE [LARGE SCALE GENOMIC DNA]</scope>
    <source>
        <strain evidence="3 4">URNW</strain>
    </source>
</reference>
<dbReference type="InterPro" id="IPR037523">
    <property type="entry name" value="VOC_core"/>
</dbReference>
<evidence type="ECO:0000256" key="1">
    <source>
        <dbReference type="ARBA" id="ARBA00022723"/>
    </source>
</evidence>
<dbReference type="InterPro" id="IPR004360">
    <property type="entry name" value="Glyas_Fos-R_dOase_dom"/>
</dbReference>
<dbReference type="Pfam" id="PF00903">
    <property type="entry name" value="Glyoxalase"/>
    <property type="match status" value="1"/>
</dbReference>
<dbReference type="GO" id="GO:0046872">
    <property type="term" value="F:metal ion binding"/>
    <property type="evidence" value="ECO:0007669"/>
    <property type="project" value="UniProtKB-KW"/>
</dbReference>
<keyword evidence="3" id="KW-0560">Oxidoreductase</keyword>
<dbReference type="PANTHER" id="PTHR43048:SF5">
    <property type="entry name" value="BLR5325 PROTEIN"/>
    <property type="match status" value="1"/>
</dbReference>
<dbReference type="InterPro" id="IPR051785">
    <property type="entry name" value="MMCE/EMCE_epimerase"/>
</dbReference>
<name>U2NN58_9CLOT</name>
<feature type="domain" description="VOC" evidence="2">
    <location>
        <begin position="2"/>
        <end position="119"/>
    </location>
</feature>
<dbReference type="RefSeq" id="WP_021801990.1">
    <property type="nucleotide sequence ID" value="NZ_KI273145.1"/>
</dbReference>
<dbReference type="Gene3D" id="3.10.180.10">
    <property type="entry name" value="2,3-Dihydroxybiphenyl 1,2-Dioxygenase, domain 1"/>
    <property type="match status" value="1"/>
</dbReference>
<gene>
    <name evidence="3" type="ORF">CINTURNW_1989</name>
</gene>
<dbReference type="EMBL" id="APJA01000012">
    <property type="protein sequence ID" value="ERK30598.1"/>
    <property type="molecule type" value="Genomic_DNA"/>
</dbReference>
<dbReference type="GO" id="GO:0046491">
    <property type="term" value="P:L-methylmalonyl-CoA metabolic process"/>
    <property type="evidence" value="ECO:0007669"/>
    <property type="project" value="TreeGrafter"/>
</dbReference>
<comment type="caution">
    <text evidence="3">The sequence shown here is derived from an EMBL/GenBank/DDBJ whole genome shotgun (WGS) entry which is preliminary data.</text>
</comment>
<keyword evidence="4" id="KW-1185">Reference proteome</keyword>
<dbReference type="PANTHER" id="PTHR43048">
    <property type="entry name" value="METHYLMALONYL-COA EPIMERASE"/>
    <property type="match status" value="1"/>
</dbReference>
<dbReference type="HOGENOM" id="CLU_046006_8_5_9"/>
<dbReference type="PROSITE" id="PS51819">
    <property type="entry name" value="VOC"/>
    <property type="match status" value="1"/>
</dbReference>
<evidence type="ECO:0000313" key="4">
    <source>
        <dbReference type="Proteomes" id="UP000016721"/>
    </source>
</evidence>
<evidence type="ECO:0000313" key="3">
    <source>
        <dbReference type="EMBL" id="ERK30598.1"/>
    </source>
</evidence>